<proteinExistence type="predicted"/>
<dbReference type="SUPFAM" id="SSF53474">
    <property type="entry name" value="alpha/beta-Hydrolases"/>
    <property type="match status" value="1"/>
</dbReference>
<dbReference type="EMBL" id="JAFLNC010000002">
    <property type="protein sequence ID" value="MBO0333490.1"/>
    <property type="molecule type" value="Genomic_DNA"/>
</dbReference>
<keyword evidence="4" id="KW-1185">Reference proteome</keyword>
<dbReference type="InterPro" id="IPR000639">
    <property type="entry name" value="Epox_hydrolase-like"/>
</dbReference>
<dbReference type="PANTHER" id="PTHR43329">
    <property type="entry name" value="EPOXIDE HYDROLASE"/>
    <property type="match status" value="1"/>
</dbReference>
<dbReference type="Gene3D" id="3.40.50.1820">
    <property type="entry name" value="alpha/beta hydrolase"/>
    <property type="match status" value="1"/>
</dbReference>
<evidence type="ECO:0000313" key="4">
    <source>
        <dbReference type="Proteomes" id="UP000664761"/>
    </source>
</evidence>
<gene>
    <name evidence="3" type="ORF">J0X12_07690</name>
</gene>
<dbReference type="InterPro" id="IPR000073">
    <property type="entry name" value="AB_hydrolase_1"/>
</dbReference>
<evidence type="ECO:0000313" key="3">
    <source>
        <dbReference type="EMBL" id="MBO0333490.1"/>
    </source>
</evidence>
<dbReference type="InterPro" id="IPR029058">
    <property type="entry name" value="AB_hydrolase_fold"/>
</dbReference>
<sequence>MELKTINAGVLKISYYDYGPADGWPAIMCHGFPYDVHVYSEVAPRLADAGARVIVPFLRGYGPTEFLSRETLRSGEQAALGFDLLALMDALKIERAIVGGYDWGGRAACIVSALWPERVVALISGNSYNIQNIARSLEPASPAVEASLWYQYYFHSERGRRGLAEDRNGIAHLLWKMWSPTWNFDEETFNQMAPAFENPDFVDVVIHSYRHRYGLVPGDPAVADIEARLAAQPDITVPAITIDGDADGVNYGTGHHARKFTGPHEHRIFANIGHNLPQEQPIDWVTAVLDARRLSKNC</sequence>
<dbReference type="RefSeq" id="WP_207043850.1">
    <property type="nucleotide sequence ID" value="NZ_JAFLNC010000002.1"/>
</dbReference>
<accession>A0ABS3F4V5</accession>
<feature type="domain" description="AB hydrolase-1" evidence="2">
    <location>
        <begin position="27"/>
        <end position="147"/>
    </location>
</feature>
<protein>
    <submittedName>
        <fullName evidence="3">Alpha/beta hydrolase</fullName>
    </submittedName>
</protein>
<dbReference type="Pfam" id="PF00561">
    <property type="entry name" value="Abhydrolase_1"/>
    <property type="match status" value="1"/>
</dbReference>
<organism evidence="3 4">
    <name type="scientific">Sneathiella sedimenti</name>
    <dbReference type="NCBI Taxonomy" id="2816034"/>
    <lineage>
        <taxon>Bacteria</taxon>
        <taxon>Pseudomonadati</taxon>
        <taxon>Pseudomonadota</taxon>
        <taxon>Alphaproteobacteria</taxon>
        <taxon>Sneathiellales</taxon>
        <taxon>Sneathiellaceae</taxon>
        <taxon>Sneathiella</taxon>
    </lineage>
</organism>
<dbReference type="PRINTS" id="PR00412">
    <property type="entry name" value="EPOXHYDRLASE"/>
</dbReference>
<evidence type="ECO:0000256" key="1">
    <source>
        <dbReference type="ARBA" id="ARBA00022801"/>
    </source>
</evidence>
<dbReference type="Proteomes" id="UP000664761">
    <property type="component" value="Unassembled WGS sequence"/>
</dbReference>
<reference evidence="3 4" key="1">
    <citation type="submission" date="2021-03" db="EMBL/GenBank/DDBJ databases">
        <title>Sneathiella sp. CAU 1612 isolated from Kang Won-do.</title>
        <authorList>
            <person name="Kim W."/>
        </authorList>
    </citation>
    <scope>NUCLEOTIDE SEQUENCE [LARGE SCALE GENOMIC DNA]</scope>
    <source>
        <strain evidence="3 4">CAU 1612</strain>
    </source>
</reference>
<dbReference type="GO" id="GO:0016787">
    <property type="term" value="F:hydrolase activity"/>
    <property type="evidence" value="ECO:0007669"/>
    <property type="project" value="UniProtKB-KW"/>
</dbReference>
<comment type="caution">
    <text evidence="3">The sequence shown here is derived from an EMBL/GenBank/DDBJ whole genome shotgun (WGS) entry which is preliminary data.</text>
</comment>
<keyword evidence="1 3" id="KW-0378">Hydrolase</keyword>
<name>A0ABS3F4V5_9PROT</name>
<evidence type="ECO:0000259" key="2">
    <source>
        <dbReference type="Pfam" id="PF00561"/>
    </source>
</evidence>